<evidence type="ECO:0000256" key="3">
    <source>
        <dbReference type="ARBA" id="ARBA00022741"/>
    </source>
</evidence>
<feature type="domain" description="ABC1 atypical kinase-like" evidence="5">
    <location>
        <begin position="117"/>
        <end position="353"/>
    </location>
</feature>
<proteinExistence type="inferred from homology"/>
<name>A0A1V1P9E6_9BACT</name>
<accession>A0A1V1P9E6</accession>
<dbReference type="InterPro" id="IPR004147">
    <property type="entry name" value="ABC1_dom"/>
</dbReference>
<comment type="similarity">
    <text evidence="1">Belongs to the protein kinase superfamily. ADCK protein kinase family.</text>
</comment>
<keyword evidence="4" id="KW-0067">ATP-binding</keyword>
<comment type="caution">
    <text evidence="6">The sequence shown here is derived from an EMBL/GenBank/DDBJ whole genome shotgun (WGS) entry which is preliminary data.</text>
</comment>
<keyword evidence="6" id="KW-0418">Kinase</keyword>
<dbReference type="InterPro" id="IPR011009">
    <property type="entry name" value="Kinase-like_dom_sf"/>
</dbReference>
<dbReference type="InterPro" id="IPR034646">
    <property type="entry name" value="ADCK3_dom"/>
</dbReference>
<keyword evidence="3" id="KW-0547">Nucleotide-binding</keyword>
<dbReference type="PANTHER" id="PTHR43851">
    <property type="match status" value="1"/>
</dbReference>
<dbReference type="GO" id="GO:0016301">
    <property type="term" value="F:kinase activity"/>
    <property type="evidence" value="ECO:0007669"/>
    <property type="project" value="UniProtKB-KW"/>
</dbReference>
<dbReference type="GO" id="GO:0005524">
    <property type="term" value="F:ATP binding"/>
    <property type="evidence" value="ECO:0007669"/>
    <property type="project" value="UniProtKB-KW"/>
</dbReference>
<evidence type="ECO:0000259" key="5">
    <source>
        <dbReference type="Pfam" id="PF03109"/>
    </source>
</evidence>
<dbReference type="SUPFAM" id="SSF56112">
    <property type="entry name" value="Protein kinase-like (PK-like)"/>
    <property type="match status" value="1"/>
</dbReference>
<dbReference type="InterPro" id="IPR051409">
    <property type="entry name" value="Atypical_kinase_ADCK"/>
</dbReference>
<dbReference type="Pfam" id="PF03109">
    <property type="entry name" value="ABC1"/>
    <property type="match status" value="1"/>
</dbReference>
<organism evidence="6 7">
    <name type="scientific">Candidatus Magnetoglobus multicellularis str. Araruama</name>
    <dbReference type="NCBI Taxonomy" id="890399"/>
    <lineage>
        <taxon>Bacteria</taxon>
        <taxon>Pseudomonadati</taxon>
        <taxon>Thermodesulfobacteriota</taxon>
        <taxon>Desulfobacteria</taxon>
        <taxon>Desulfobacterales</taxon>
        <taxon>Desulfobacteraceae</taxon>
        <taxon>Candidatus Magnetoglobus</taxon>
    </lineage>
</organism>
<evidence type="ECO:0000313" key="7">
    <source>
        <dbReference type="Proteomes" id="UP000189670"/>
    </source>
</evidence>
<dbReference type="PANTHER" id="PTHR43851:SF3">
    <property type="entry name" value="COENZYME Q8"/>
    <property type="match status" value="1"/>
</dbReference>
<evidence type="ECO:0000256" key="2">
    <source>
        <dbReference type="ARBA" id="ARBA00022679"/>
    </source>
</evidence>
<dbReference type="CDD" id="cd13970">
    <property type="entry name" value="ABC1_ADCK3"/>
    <property type="match status" value="1"/>
</dbReference>
<evidence type="ECO:0000256" key="1">
    <source>
        <dbReference type="ARBA" id="ARBA00009670"/>
    </source>
</evidence>
<dbReference type="EMBL" id="ATBP01000255">
    <property type="protein sequence ID" value="ETR71539.1"/>
    <property type="molecule type" value="Genomic_DNA"/>
</dbReference>
<gene>
    <name evidence="6" type="ORF">OMM_02410</name>
</gene>
<dbReference type="Proteomes" id="UP000189670">
    <property type="component" value="Unassembled WGS sequence"/>
</dbReference>
<protein>
    <submittedName>
        <fullName evidence="6">Protein kinase</fullName>
    </submittedName>
</protein>
<evidence type="ECO:0000313" key="6">
    <source>
        <dbReference type="EMBL" id="ETR71539.1"/>
    </source>
</evidence>
<dbReference type="AlphaFoldDB" id="A0A1V1P9E6"/>
<evidence type="ECO:0000256" key="4">
    <source>
        <dbReference type="ARBA" id="ARBA00022840"/>
    </source>
</evidence>
<sequence length="460" mass="52571">MQDIFLLAFKYLLFYDNVIIHSKEKSMSLLTKPYQRALKLGSLAGRVGASVLGNRTFNLFRTDISKEIHKADNLIKNARRTVKTLGSMKGGAMKIGQMLSLHEGLFPPEITAIFSTLQKEAPSIPFDEMHQQLKDDLGDKYKMFSNIHTEPYASASIGQVHVGELTNGQQVVIKIQYPKIDDVIRADLKNLKNVLGRLFALFSSIEWDPIWDELKARLLEELDYVNEANNILRMRKLHENIPDIIIPDVIQSLCSNRVLTMERVDGISPKMACTDIYPQHMKDKWGQVLFEQLNRSIFVNRLLHADPNFGNFAFQTDGKVILYDFGCVKQIPDYIHKGLTDLTCAVLDDHLESIPDIMRTMGVYKGDGDLLPLDMIEPYYQMFTDAFRQTPVYIFGEDREFYQKLIALGRTNLPRSHDISVPKDIIFIDRTVVGTIGNLRKLYASGPWGTMIEKYVRDTI</sequence>
<reference evidence="7" key="1">
    <citation type="submission" date="2012-11" db="EMBL/GenBank/DDBJ databases">
        <authorList>
            <person name="Lucero-Rivera Y.E."/>
            <person name="Tovar-Ramirez D."/>
        </authorList>
    </citation>
    <scope>NUCLEOTIDE SEQUENCE [LARGE SCALE GENOMIC DNA]</scope>
    <source>
        <strain evidence="7">Araruama</strain>
    </source>
</reference>
<keyword evidence="2" id="KW-0808">Transferase</keyword>